<gene>
    <name evidence="2" type="ordered locus">TC41_2281</name>
</gene>
<organism evidence="2 3">
    <name type="scientific">Alicyclobacillus acidocaldarius (strain Tc-4-1)</name>
    <name type="common">Bacillus acidocaldarius</name>
    <dbReference type="NCBI Taxonomy" id="1048834"/>
    <lineage>
        <taxon>Bacteria</taxon>
        <taxon>Bacillati</taxon>
        <taxon>Bacillota</taxon>
        <taxon>Bacilli</taxon>
        <taxon>Bacillales</taxon>
        <taxon>Alicyclobacillaceae</taxon>
        <taxon>Alicyclobacillus</taxon>
    </lineage>
</organism>
<feature type="transmembrane region" description="Helical" evidence="1">
    <location>
        <begin position="169"/>
        <end position="190"/>
    </location>
</feature>
<dbReference type="STRING" id="1048834.TC41_2281"/>
<dbReference type="Proteomes" id="UP000000292">
    <property type="component" value="Chromosome"/>
</dbReference>
<feature type="transmembrane region" description="Helical" evidence="1">
    <location>
        <begin position="107"/>
        <end position="129"/>
    </location>
</feature>
<evidence type="ECO:0000313" key="2">
    <source>
        <dbReference type="EMBL" id="AEJ44184.1"/>
    </source>
</evidence>
<keyword evidence="1" id="KW-0812">Transmembrane</keyword>
<sequence length="207" mass="24320">MIPNETRESRGRGRGPFVTSFDLMESLRRELTDMTRVYWLEHNLGTWQWWLFVSLAIVPWLVFVRFVDRARLTEVLLYALVVGLVSSVLDIIGSDLMLWGYKVRLLWFVYPTLLCTDMTIIPVTFALIYQACRRWWTFAPVTLVFSILDALMEPVFHCFDIYVSYHWNLLYSIPIYLALASAAKFMLDALTASERRHRLRTSQPDPK</sequence>
<keyword evidence="1" id="KW-1133">Transmembrane helix</keyword>
<dbReference type="AlphaFoldDB" id="F8IG30"/>
<feature type="transmembrane region" description="Helical" evidence="1">
    <location>
        <begin position="47"/>
        <end position="64"/>
    </location>
</feature>
<evidence type="ECO:0000256" key="1">
    <source>
        <dbReference type="SAM" id="Phobius"/>
    </source>
</evidence>
<keyword evidence="1" id="KW-0472">Membrane</keyword>
<evidence type="ECO:0008006" key="4">
    <source>
        <dbReference type="Google" id="ProtNLM"/>
    </source>
</evidence>
<proteinExistence type="predicted"/>
<dbReference type="HOGENOM" id="CLU_112019_0_0_9"/>
<name>F8IG30_ALIAT</name>
<feature type="transmembrane region" description="Helical" evidence="1">
    <location>
        <begin position="141"/>
        <end position="163"/>
    </location>
</feature>
<dbReference type="KEGG" id="aad:TC41_2281"/>
<dbReference type="NCBIfam" id="NF041644">
    <property type="entry name" value="CBO0543_fam"/>
    <property type="match status" value="1"/>
</dbReference>
<reference evidence="3" key="2">
    <citation type="submission" date="2011-06" db="EMBL/GenBank/DDBJ databases">
        <title>The complete genome sequence of Alicyclobacillus acidocaldarius sp. Tc-4-1.</title>
        <authorList>
            <person name="Chen Y."/>
            <person name="He Y."/>
            <person name="Dong Z."/>
            <person name="Hu S."/>
        </authorList>
    </citation>
    <scope>NUCLEOTIDE SEQUENCE [LARGE SCALE GENOMIC DNA]</scope>
    <source>
        <strain evidence="3">Tc-4-1</strain>
    </source>
</reference>
<dbReference type="EMBL" id="CP002902">
    <property type="protein sequence ID" value="AEJ44184.1"/>
    <property type="molecule type" value="Genomic_DNA"/>
</dbReference>
<reference evidence="2 3" key="1">
    <citation type="journal article" date="2011" name="J. Bacteriol.">
        <title>Complete Genome Sequence of Alicyclobacillus acidocaldarius Strain Tc-4-1.</title>
        <authorList>
            <person name="Chen Y."/>
            <person name="He Y."/>
            <person name="Zhang B."/>
            <person name="Yang J."/>
            <person name="Li W."/>
            <person name="Dong Z."/>
            <person name="Hu S."/>
        </authorList>
    </citation>
    <scope>NUCLEOTIDE SEQUENCE [LARGE SCALE GENOMIC DNA]</scope>
    <source>
        <strain evidence="2 3">Tc-4-1</strain>
    </source>
</reference>
<evidence type="ECO:0000313" key="3">
    <source>
        <dbReference type="Proteomes" id="UP000000292"/>
    </source>
</evidence>
<dbReference type="eggNOG" id="ENOG5032VN2">
    <property type="taxonomic scope" value="Bacteria"/>
</dbReference>
<dbReference type="InterPro" id="IPR048147">
    <property type="entry name" value="CBO0543-like"/>
</dbReference>
<dbReference type="PATRIC" id="fig|1048834.4.peg.2157"/>
<accession>F8IG30</accession>
<protein>
    <recommendedName>
        <fullName evidence="4">Transmembrane protein</fullName>
    </recommendedName>
</protein>
<feature type="transmembrane region" description="Helical" evidence="1">
    <location>
        <begin position="76"/>
        <end position="101"/>
    </location>
</feature>